<organism evidence="3 4">
    <name type="scientific">Halorhodospira halochloris</name>
    <name type="common">Ectothiorhodospira halochloris</name>
    <dbReference type="NCBI Taxonomy" id="1052"/>
    <lineage>
        <taxon>Bacteria</taxon>
        <taxon>Pseudomonadati</taxon>
        <taxon>Pseudomonadota</taxon>
        <taxon>Gammaproteobacteria</taxon>
        <taxon>Chromatiales</taxon>
        <taxon>Ectothiorhodospiraceae</taxon>
        <taxon>Halorhodospira</taxon>
    </lineage>
</organism>
<feature type="transmembrane region" description="Helical" evidence="2">
    <location>
        <begin position="983"/>
        <end position="1007"/>
    </location>
</feature>
<feature type="transmembrane region" description="Helical" evidence="2">
    <location>
        <begin position="856"/>
        <end position="876"/>
    </location>
</feature>
<dbReference type="KEGG" id="hhk:HH1059_01630"/>
<sequence length="1039" mass="114121">MSIGAWAIGRARLILFSVVLLALSGVWAYGELGKLEDPDFTIHTALVHVEYPGARAERVEAEVTEVLERHIQQLGELEEIESVSRDGNAIIYVHVQERYTGQRLRQIWDELNKKVQRAAAELPDSTRGPFVDDDYGDVFGLLYAVTGDGFTQREIDDYADELRRELLRVPGVARSELFGRQGERIFVEISRERIAALGLHPGQIVQALQRQNVVAPGGAIDLDDNRVGLFVSGVFDTVEDVQSVSVRNPETDERIYLRDIANVHRGYADPPERILRHDGEPGIALGIVPDPGTNVAELGKRIEERLEQLTAERPVGMEIHTVNDQPRDVEAAVNEFSTNLATAVAIVVAVLLVALGWRTGVIVGSGVPLTIISTFLVMYFIGIDLHRVSLGALIIVLGMLVDNAIVVAELMMTRIQRGVDRARAAREAVSETAGPLLIGTLIAALAFSPISMTPTAVGEFTRSLFWVVAIALALSWLLAITLTTVLAYRYLPEPQSGQGEDPHATIYHRTYRRLLETMLRHRLKTVVATLLVLVCSAAAFTLVPRIFFPPADRDQLLIDHWRSEGTRIESVADDTRRIEQFLAQHPKVVSATSFIGEGTPRFYLPMIPELPNPAYAQILVQTKPDSDLEAIIADIDNWLSGRFPDAQPRVRPMQLGDPVRYPLELRVSGLGDHQQLRNVADELRDWIDADTDTVRARHNWRQKAISLDVEVDQERARAAGLSTAEIAETLEMAYADGPIGVLIDGDRRLPIHWRLPETERGDISRLETLNIWPQNGEGSVPLRQVAELQASWEERSIWRQDRVPTITIQADLRPGATSEGVVARLDSELGEHDLPPGIELEWGGEHEASWEARTSVLAQVPLVLAAIALLLVAQFNSLRDASIVALTVPLALVGVVVGLLAFQQPFGFIALLGAMSLAGMLIRNAVVLIDQIRLLRSEQYTAWQAVVEACVSRLRPVLLTAATTILGMLPLALSGPFWAPMAIAVMTGLAFGTVLILGVAPALYVLFHGIYEDDSPQQNTADGTADGSTASRDGSTSPA</sequence>
<reference evidence="3" key="1">
    <citation type="submission" date="2016-02" db="EMBL/GenBank/DDBJ databases">
        <title>Halorhodospira halochloris DSM-1059 complete genome, version 2.</title>
        <authorList>
            <person name="Tsukatani Y."/>
        </authorList>
    </citation>
    <scope>NUCLEOTIDE SEQUENCE</scope>
    <source>
        <strain evidence="3">DSM 1059</strain>
    </source>
</reference>
<accession>A0A0X8X891</accession>
<proteinExistence type="predicted"/>
<name>A0A0X8X891_HALHR</name>
<dbReference type="SUPFAM" id="SSF82693">
    <property type="entry name" value="Multidrug efflux transporter AcrB pore domain, PN1, PN2, PC1 and PC2 subdomains"/>
    <property type="match status" value="2"/>
</dbReference>
<dbReference type="SUPFAM" id="SSF82714">
    <property type="entry name" value="Multidrug efflux transporter AcrB TolC docking domain, DN and DC subdomains"/>
    <property type="match status" value="2"/>
</dbReference>
<dbReference type="EMBL" id="AP017372">
    <property type="protein sequence ID" value="BAU56837.1"/>
    <property type="molecule type" value="Genomic_DNA"/>
</dbReference>
<keyword evidence="2" id="KW-0812">Transmembrane</keyword>
<dbReference type="Pfam" id="PF00873">
    <property type="entry name" value="ACR_tran"/>
    <property type="match status" value="1"/>
</dbReference>
<feature type="transmembrane region" description="Helical" evidence="2">
    <location>
        <begin position="388"/>
        <end position="412"/>
    </location>
</feature>
<feature type="transmembrane region" description="Helical" evidence="2">
    <location>
        <begin position="526"/>
        <end position="548"/>
    </location>
</feature>
<feature type="transmembrane region" description="Helical" evidence="2">
    <location>
        <begin position="883"/>
        <end position="902"/>
    </location>
</feature>
<dbReference type="InterPro" id="IPR027463">
    <property type="entry name" value="AcrB_DN_DC_subdom"/>
</dbReference>
<dbReference type="Proteomes" id="UP000218890">
    <property type="component" value="Chromosome"/>
</dbReference>
<evidence type="ECO:0000256" key="1">
    <source>
        <dbReference type="SAM" id="MobiDB-lite"/>
    </source>
</evidence>
<keyword evidence="2" id="KW-0472">Membrane</keyword>
<dbReference type="SUPFAM" id="SSF82866">
    <property type="entry name" value="Multidrug efflux transporter AcrB transmembrane domain"/>
    <property type="match status" value="2"/>
</dbReference>
<gene>
    <name evidence="3" type="ORF">HH1059_01630</name>
</gene>
<dbReference type="OrthoDB" id="9757940at2"/>
<dbReference type="PRINTS" id="PR00702">
    <property type="entry name" value="ACRIFLAVINRP"/>
</dbReference>
<feature type="transmembrane region" description="Helical" evidence="2">
    <location>
        <begin position="464"/>
        <end position="488"/>
    </location>
</feature>
<feature type="transmembrane region" description="Helical" evidence="2">
    <location>
        <begin position="362"/>
        <end position="382"/>
    </location>
</feature>
<dbReference type="Gene3D" id="3.30.70.1320">
    <property type="entry name" value="Multidrug efflux transporter AcrB pore domain like"/>
    <property type="match status" value="1"/>
</dbReference>
<dbReference type="PANTHER" id="PTHR32063:SF18">
    <property type="entry name" value="CATION EFFLUX SYSTEM PROTEIN"/>
    <property type="match status" value="1"/>
</dbReference>
<feature type="transmembrane region" description="Helical" evidence="2">
    <location>
        <begin position="433"/>
        <end position="452"/>
    </location>
</feature>
<dbReference type="GO" id="GO:0005886">
    <property type="term" value="C:plasma membrane"/>
    <property type="evidence" value="ECO:0007669"/>
    <property type="project" value="TreeGrafter"/>
</dbReference>
<feature type="transmembrane region" description="Helical" evidence="2">
    <location>
        <begin position="336"/>
        <end position="355"/>
    </location>
</feature>
<dbReference type="PANTHER" id="PTHR32063">
    <property type="match status" value="1"/>
</dbReference>
<dbReference type="RefSeq" id="WP_096407206.1">
    <property type="nucleotide sequence ID" value="NZ_AP017372.2"/>
</dbReference>
<evidence type="ECO:0000313" key="3">
    <source>
        <dbReference type="EMBL" id="BAU56837.1"/>
    </source>
</evidence>
<evidence type="ECO:0000313" key="4">
    <source>
        <dbReference type="Proteomes" id="UP000218890"/>
    </source>
</evidence>
<feature type="transmembrane region" description="Helical" evidence="2">
    <location>
        <begin position="908"/>
        <end position="929"/>
    </location>
</feature>
<keyword evidence="4" id="KW-1185">Reference proteome</keyword>
<dbReference type="Gene3D" id="3.30.70.1430">
    <property type="entry name" value="Multidrug efflux transporter AcrB pore domain"/>
    <property type="match status" value="2"/>
</dbReference>
<feature type="region of interest" description="Disordered" evidence="1">
    <location>
        <begin position="1017"/>
        <end position="1039"/>
    </location>
</feature>
<dbReference type="Gene3D" id="3.30.2090.10">
    <property type="entry name" value="Multidrug efflux transporter AcrB TolC docking domain, DN and DC subdomains"/>
    <property type="match status" value="2"/>
</dbReference>
<feature type="transmembrane region" description="Helical" evidence="2">
    <location>
        <begin position="957"/>
        <end position="977"/>
    </location>
</feature>
<dbReference type="InterPro" id="IPR001036">
    <property type="entry name" value="Acrflvin-R"/>
</dbReference>
<dbReference type="Gene3D" id="1.20.1640.10">
    <property type="entry name" value="Multidrug efflux transporter AcrB transmembrane domain"/>
    <property type="match status" value="2"/>
</dbReference>
<evidence type="ECO:0000256" key="2">
    <source>
        <dbReference type="SAM" id="Phobius"/>
    </source>
</evidence>
<dbReference type="AlphaFoldDB" id="A0A0X8X891"/>
<dbReference type="Gene3D" id="3.30.70.1440">
    <property type="entry name" value="Multidrug efflux transporter AcrB pore domain"/>
    <property type="match status" value="1"/>
</dbReference>
<keyword evidence="2" id="KW-1133">Transmembrane helix</keyword>
<protein>
    <submittedName>
        <fullName evidence="3">Acriflavin resistance protein</fullName>
    </submittedName>
</protein>
<dbReference type="GO" id="GO:0042910">
    <property type="term" value="F:xenobiotic transmembrane transporter activity"/>
    <property type="evidence" value="ECO:0007669"/>
    <property type="project" value="TreeGrafter"/>
</dbReference>